<organism evidence="3 4">
    <name type="scientific">Leucocoprinus leucothites</name>
    <dbReference type="NCBI Taxonomy" id="201217"/>
    <lineage>
        <taxon>Eukaryota</taxon>
        <taxon>Fungi</taxon>
        <taxon>Dikarya</taxon>
        <taxon>Basidiomycota</taxon>
        <taxon>Agaricomycotina</taxon>
        <taxon>Agaricomycetes</taxon>
        <taxon>Agaricomycetidae</taxon>
        <taxon>Agaricales</taxon>
        <taxon>Agaricineae</taxon>
        <taxon>Agaricaceae</taxon>
        <taxon>Leucocoprinus</taxon>
    </lineage>
</organism>
<dbReference type="EMBL" id="JAACJO010000012">
    <property type="protein sequence ID" value="KAF5351770.1"/>
    <property type="molecule type" value="Genomic_DNA"/>
</dbReference>
<sequence>MPESTVQQRIVPGAPPPQVPSKSQRKKRKAKKDDDNNGTDAPQTVAPAENVPEHADAHQDTPVATTTREGSVALEDDLKFSPIVELVVKRLKATSKKITRCHIYASTDPEKLDDDQKRTIKQLPNLEAVQKELAVIKGAIETHEAELAHELAAKRADAERAEKARIQEAVVAAQSTLLAKIGDALNLLRFRTSLANGEINTTSLLMQGEEATAIYSAADALLGQDGDVKQAALAALLLGEGDWEGVSGARLIEIANTALNSSREPTPEPEEQAFPVEEAPVTASVTGPSESEAPAPVGGLPGAIAASNSFRFMQDSELEGPFDEAPAEVPQEVVPESIEAADLNGDVEEAAAPATDAPATIDWAAEEGAEELPSIAGLHAEFGTSGSATPAEQAAPVNGEDPTSTQGAPAQEEDGFTPAGRPHRGDGRGRGRGPFRGDRGGYRGHGERGGHRDHGERGGYRDHGSRGGYRGHGERGGYRGRGGERGRGGGGYRRGDGERRGGGRGRGRGDFGGPRGTSSPAPPTPAPAA</sequence>
<keyword evidence="1" id="KW-0175">Coiled coil</keyword>
<evidence type="ECO:0000256" key="2">
    <source>
        <dbReference type="SAM" id="MobiDB-lite"/>
    </source>
</evidence>
<keyword evidence="4" id="KW-1185">Reference proteome</keyword>
<evidence type="ECO:0000256" key="1">
    <source>
        <dbReference type="SAM" id="Coils"/>
    </source>
</evidence>
<name>A0A8H5D189_9AGAR</name>
<gene>
    <name evidence="3" type="ORF">D9756_007751</name>
</gene>
<feature type="region of interest" description="Disordered" evidence="2">
    <location>
        <begin position="1"/>
        <end position="68"/>
    </location>
</feature>
<comment type="caution">
    <text evidence="3">The sequence shown here is derived from an EMBL/GenBank/DDBJ whole genome shotgun (WGS) entry which is preliminary data.</text>
</comment>
<dbReference type="OrthoDB" id="2409325at2759"/>
<protein>
    <submittedName>
        <fullName evidence="3">Uncharacterized protein</fullName>
    </submittedName>
</protein>
<feature type="region of interest" description="Disordered" evidence="2">
    <location>
        <begin position="260"/>
        <end position="300"/>
    </location>
</feature>
<evidence type="ECO:0000313" key="4">
    <source>
        <dbReference type="Proteomes" id="UP000559027"/>
    </source>
</evidence>
<dbReference type="AlphaFoldDB" id="A0A8H5D189"/>
<proteinExistence type="predicted"/>
<reference evidence="3 4" key="1">
    <citation type="journal article" date="2020" name="ISME J.">
        <title>Uncovering the hidden diversity of litter-decomposition mechanisms in mushroom-forming fungi.</title>
        <authorList>
            <person name="Floudas D."/>
            <person name="Bentzer J."/>
            <person name="Ahren D."/>
            <person name="Johansson T."/>
            <person name="Persson P."/>
            <person name="Tunlid A."/>
        </authorList>
    </citation>
    <scope>NUCLEOTIDE SEQUENCE [LARGE SCALE GENOMIC DNA]</scope>
    <source>
        <strain evidence="3 4">CBS 146.42</strain>
    </source>
</reference>
<dbReference type="Proteomes" id="UP000559027">
    <property type="component" value="Unassembled WGS sequence"/>
</dbReference>
<feature type="coiled-coil region" evidence="1">
    <location>
        <begin position="126"/>
        <end position="164"/>
    </location>
</feature>
<feature type="compositionally biased region" description="Basic and acidic residues" evidence="2">
    <location>
        <begin position="423"/>
        <end position="501"/>
    </location>
</feature>
<evidence type="ECO:0000313" key="3">
    <source>
        <dbReference type="EMBL" id="KAF5351770.1"/>
    </source>
</evidence>
<feature type="compositionally biased region" description="Pro residues" evidence="2">
    <location>
        <begin position="520"/>
        <end position="529"/>
    </location>
</feature>
<accession>A0A8H5D189</accession>
<feature type="region of interest" description="Disordered" evidence="2">
    <location>
        <begin position="380"/>
        <end position="529"/>
    </location>
</feature>